<evidence type="ECO:0000259" key="2">
    <source>
        <dbReference type="PROSITE" id="PS50025"/>
    </source>
</evidence>
<accession>A0AAD3H486</accession>
<proteinExistence type="predicted"/>
<dbReference type="EMBL" id="BLLK01000038">
    <property type="protein sequence ID" value="GFH50027.1"/>
    <property type="molecule type" value="Genomic_DNA"/>
</dbReference>
<feature type="chain" id="PRO_5042242138" description="Laminin G domain-containing protein" evidence="1">
    <location>
        <begin position="21"/>
        <end position="715"/>
    </location>
</feature>
<dbReference type="Pfam" id="PF02210">
    <property type="entry name" value="Laminin_G_2"/>
    <property type="match status" value="1"/>
</dbReference>
<gene>
    <name evidence="3" type="ORF">CTEN210_06503</name>
</gene>
<dbReference type="SUPFAM" id="SSF56300">
    <property type="entry name" value="Metallo-dependent phosphatases"/>
    <property type="match status" value="1"/>
</dbReference>
<dbReference type="InterPro" id="IPR001791">
    <property type="entry name" value="Laminin_G"/>
</dbReference>
<dbReference type="Gene3D" id="2.60.120.200">
    <property type="match status" value="1"/>
</dbReference>
<reference evidence="3 4" key="1">
    <citation type="journal article" date="2021" name="Sci. Rep.">
        <title>The genome of the diatom Chaetoceros tenuissimus carries an ancient integrated fragment of an extant virus.</title>
        <authorList>
            <person name="Hongo Y."/>
            <person name="Kimura K."/>
            <person name="Takaki Y."/>
            <person name="Yoshida Y."/>
            <person name="Baba S."/>
            <person name="Kobayashi G."/>
            <person name="Nagasaki K."/>
            <person name="Hano T."/>
            <person name="Tomaru Y."/>
        </authorList>
    </citation>
    <scope>NUCLEOTIDE SEQUENCE [LARGE SCALE GENOMIC DNA]</scope>
    <source>
        <strain evidence="3 4">NIES-3715</strain>
    </source>
</reference>
<keyword evidence="4" id="KW-1185">Reference proteome</keyword>
<evidence type="ECO:0000256" key="1">
    <source>
        <dbReference type="SAM" id="SignalP"/>
    </source>
</evidence>
<dbReference type="AlphaFoldDB" id="A0AAD3H486"/>
<dbReference type="Gene3D" id="3.60.21.10">
    <property type="match status" value="1"/>
</dbReference>
<dbReference type="SUPFAM" id="SSF49899">
    <property type="entry name" value="Concanavalin A-like lectins/glucanases"/>
    <property type="match status" value="1"/>
</dbReference>
<evidence type="ECO:0000313" key="4">
    <source>
        <dbReference type="Proteomes" id="UP001054902"/>
    </source>
</evidence>
<organism evidence="3 4">
    <name type="scientific">Chaetoceros tenuissimus</name>
    <dbReference type="NCBI Taxonomy" id="426638"/>
    <lineage>
        <taxon>Eukaryota</taxon>
        <taxon>Sar</taxon>
        <taxon>Stramenopiles</taxon>
        <taxon>Ochrophyta</taxon>
        <taxon>Bacillariophyta</taxon>
        <taxon>Coscinodiscophyceae</taxon>
        <taxon>Chaetocerotophycidae</taxon>
        <taxon>Chaetocerotales</taxon>
        <taxon>Chaetocerotaceae</taxon>
        <taxon>Chaetoceros</taxon>
    </lineage>
</organism>
<dbReference type="PROSITE" id="PS50025">
    <property type="entry name" value="LAM_G_DOMAIN"/>
    <property type="match status" value="1"/>
</dbReference>
<dbReference type="Pfam" id="PF00149">
    <property type="entry name" value="Metallophos"/>
    <property type="match status" value="1"/>
</dbReference>
<dbReference type="InterPro" id="IPR013320">
    <property type="entry name" value="ConA-like_dom_sf"/>
</dbReference>
<dbReference type="InterPro" id="IPR029052">
    <property type="entry name" value="Metallo-depent_PP-like"/>
</dbReference>
<sequence>MKLKVPLILKLLALHRKAFATSPNDDDGTSFLVIADMHSMSDFAFEDQWPSDSDYLQQTWNDLTSIVENIKHNYADTEIVLAPGDITTFGKMSNYKIQNMTGIEDENDAVYHATKTTFHKTNELYQEAGFTTFLPCLGDHEIGGNKGFRVDGKRTKFSSIDSYRQAWIDSFIKKSGTNAFKFQTDINGVSSRPNDTDFEGTSYAYRHKNSLFITLDIFLTVNNGAENYFDRENGYGGEGAITCSLQGNHLQWFENILIAARSDDSIKHIFVQAHVPIQHPVRKARCSGQFLDDQTESDLWKLMERYNVDIYFAGEVHATTATKSKSFGSSLVQIVSQAKFMSGFLTVDTSDDTITVKQFKEIGSKQKYNNEYSQNGFLTINKSDASNVQISSGGELEILDDAVPLIHFDFEAIHDMSERQVDGMQNDDSLIAYSEVVGNMVCTESIHNNGSFGQQYDSQITNIDIVQGRNENTLAGKFSQSSRMGVHSVGPFTAGMVHSISFWMKTGEASKEMVLLYFGPDYKSSNKDSLRVTLNNGNLEVRFTRSSARFRLVEEKMLSDNQWHKIVMSMPNKSCKYSEVDIYIDGKKYESEQIRGEDNYIFFHTDGRLNVGGYGYAKYTNVDDSMENFVGEMDDIKMWSKSFEKAKSPTVQSPCWNKKQYRFITSIGEKSCKWLCRSKKEAKVKRRQVRYCKGDVSSSCCEACNAGPRCREITS</sequence>
<dbReference type="InterPro" id="IPR004843">
    <property type="entry name" value="Calcineurin-like_PHP"/>
</dbReference>
<protein>
    <recommendedName>
        <fullName evidence="2">Laminin G domain-containing protein</fullName>
    </recommendedName>
</protein>
<dbReference type="CDD" id="cd00110">
    <property type="entry name" value="LamG"/>
    <property type="match status" value="1"/>
</dbReference>
<feature type="signal peptide" evidence="1">
    <location>
        <begin position="1"/>
        <end position="20"/>
    </location>
</feature>
<dbReference type="Proteomes" id="UP001054902">
    <property type="component" value="Unassembled WGS sequence"/>
</dbReference>
<evidence type="ECO:0000313" key="3">
    <source>
        <dbReference type="EMBL" id="GFH50027.1"/>
    </source>
</evidence>
<keyword evidence="1" id="KW-0732">Signal</keyword>
<feature type="domain" description="Laminin G" evidence="2">
    <location>
        <begin position="473"/>
        <end position="655"/>
    </location>
</feature>
<comment type="caution">
    <text evidence="3">The sequence shown here is derived from an EMBL/GenBank/DDBJ whole genome shotgun (WGS) entry which is preliminary data.</text>
</comment>
<dbReference type="GO" id="GO:0016787">
    <property type="term" value="F:hydrolase activity"/>
    <property type="evidence" value="ECO:0007669"/>
    <property type="project" value="InterPro"/>
</dbReference>
<dbReference type="SMART" id="SM00282">
    <property type="entry name" value="LamG"/>
    <property type="match status" value="1"/>
</dbReference>
<name>A0AAD3H486_9STRA</name>